<evidence type="ECO:0000313" key="1">
    <source>
        <dbReference type="EMBL" id="QOE29387.1"/>
    </source>
</evidence>
<dbReference type="AlphaFoldDB" id="A0AB37GDD1"/>
<dbReference type="Proteomes" id="UP000516797">
    <property type="component" value="Chromosome"/>
</dbReference>
<organism evidence="1 2">
    <name type="scientific">Streptococcus suis</name>
    <dbReference type="NCBI Taxonomy" id="1307"/>
    <lineage>
        <taxon>Bacteria</taxon>
        <taxon>Bacillati</taxon>
        <taxon>Bacillota</taxon>
        <taxon>Bacilli</taxon>
        <taxon>Lactobacillales</taxon>
        <taxon>Streptococcaceae</taxon>
        <taxon>Streptococcus</taxon>
    </lineage>
</organism>
<accession>A0AB37GDD1</accession>
<name>A0AB37GDD1_STRSU</name>
<gene>
    <name evidence="1" type="ORF">SSU1300283_02086</name>
</gene>
<evidence type="ECO:0000313" key="2">
    <source>
        <dbReference type="Proteomes" id="UP000516797"/>
    </source>
</evidence>
<dbReference type="RefSeq" id="WP_013730070.1">
    <property type="nucleotide sequence ID" value="NZ_CECV01000149.1"/>
</dbReference>
<proteinExistence type="predicted"/>
<protein>
    <submittedName>
        <fullName evidence="1">Uncharacterized protein</fullName>
    </submittedName>
</protein>
<dbReference type="EMBL" id="CP058741">
    <property type="protein sequence ID" value="QOE29387.1"/>
    <property type="molecule type" value="Genomic_DNA"/>
</dbReference>
<sequence length="103" mass="11670">MITITTKARTVLQTLNTPELRDKASEKARNHGLLSGVTGDSLALAELLKNSEDIDTDTLQEFYAQGLIGFYDYASTHYYVKNPKVSMLDKFLNGDKIYWNSYQ</sequence>
<reference evidence="1 2" key="1">
    <citation type="submission" date="2020-07" db="EMBL/GenBank/DDBJ databases">
        <title>Complete genome sequences of Streptococcus suis pig pathogenic strain 10, 13-00283-02 and 16085/3b.</title>
        <authorList>
            <person name="Bunk B."/>
            <person name="Jakobczak B."/>
            <person name="Florian V."/>
            <person name="Dittmar D."/>
            <person name="Maeder U."/>
            <person name="Jarek M."/>
            <person name="Baums C.G."/>
            <person name="Haeussler S."/>
            <person name="Voelker U."/>
            <person name="Michalik S."/>
        </authorList>
    </citation>
    <scope>NUCLEOTIDE SEQUENCE [LARGE SCALE GENOMIC DNA]</scope>
    <source>
        <strain evidence="1 2">13-00283-02</strain>
    </source>
</reference>